<gene>
    <name evidence="3" type="ORF">BKA59DRAFT_172880</name>
</gene>
<feature type="region of interest" description="Disordered" evidence="1">
    <location>
        <begin position="1"/>
        <end position="26"/>
    </location>
</feature>
<evidence type="ECO:0000313" key="3">
    <source>
        <dbReference type="EMBL" id="KAH7245620.1"/>
    </source>
</evidence>
<dbReference type="EMBL" id="JAGPXF010000004">
    <property type="protein sequence ID" value="KAH7245620.1"/>
    <property type="molecule type" value="Genomic_DNA"/>
</dbReference>
<dbReference type="OrthoDB" id="3501153at2759"/>
<dbReference type="PANTHER" id="PTHR35896:SF3">
    <property type="entry name" value="MAJOR FACILITATOR SUPERFAMILY TRANSPORTER"/>
    <property type="match status" value="1"/>
</dbReference>
<proteinExistence type="predicted"/>
<dbReference type="InterPro" id="IPR053008">
    <property type="entry name" value="Phomopsin_biosynth_assoc"/>
</dbReference>
<protein>
    <submittedName>
        <fullName evidence="3">Uncharacterized protein</fullName>
    </submittedName>
</protein>
<keyword evidence="4" id="KW-1185">Reference proteome</keyword>
<dbReference type="Proteomes" id="UP000813427">
    <property type="component" value="Unassembled WGS sequence"/>
</dbReference>
<reference evidence="3" key="1">
    <citation type="journal article" date="2021" name="Nat. Commun.">
        <title>Genetic determinants of endophytism in the Arabidopsis root mycobiome.</title>
        <authorList>
            <person name="Mesny F."/>
            <person name="Miyauchi S."/>
            <person name="Thiergart T."/>
            <person name="Pickel B."/>
            <person name="Atanasova L."/>
            <person name="Karlsson M."/>
            <person name="Huettel B."/>
            <person name="Barry K.W."/>
            <person name="Haridas S."/>
            <person name="Chen C."/>
            <person name="Bauer D."/>
            <person name="Andreopoulos W."/>
            <person name="Pangilinan J."/>
            <person name="LaButti K."/>
            <person name="Riley R."/>
            <person name="Lipzen A."/>
            <person name="Clum A."/>
            <person name="Drula E."/>
            <person name="Henrissat B."/>
            <person name="Kohler A."/>
            <person name="Grigoriev I.V."/>
            <person name="Martin F.M."/>
            <person name="Hacquard S."/>
        </authorList>
    </citation>
    <scope>NUCLEOTIDE SEQUENCE</scope>
    <source>
        <strain evidence="3">MPI-SDFR-AT-0068</strain>
    </source>
</reference>
<organism evidence="3 4">
    <name type="scientific">Fusarium tricinctum</name>
    <dbReference type="NCBI Taxonomy" id="61284"/>
    <lineage>
        <taxon>Eukaryota</taxon>
        <taxon>Fungi</taxon>
        <taxon>Dikarya</taxon>
        <taxon>Ascomycota</taxon>
        <taxon>Pezizomycotina</taxon>
        <taxon>Sordariomycetes</taxon>
        <taxon>Hypocreomycetidae</taxon>
        <taxon>Hypocreales</taxon>
        <taxon>Nectriaceae</taxon>
        <taxon>Fusarium</taxon>
        <taxon>Fusarium tricinctum species complex</taxon>
    </lineage>
</organism>
<dbReference type="PANTHER" id="PTHR35896">
    <property type="entry name" value="IG-LIKE DOMAIN-CONTAINING PROTEIN"/>
    <property type="match status" value="1"/>
</dbReference>
<evidence type="ECO:0000256" key="2">
    <source>
        <dbReference type="SAM" id="Phobius"/>
    </source>
</evidence>
<comment type="caution">
    <text evidence="3">The sequence shown here is derived from an EMBL/GenBank/DDBJ whole genome shotgun (WGS) entry which is preliminary data.</text>
</comment>
<accession>A0A8K0RYF2</accession>
<feature type="transmembrane region" description="Helical" evidence="2">
    <location>
        <begin position="32"/>
        <end position="57"/>
    </location>
</feature>
<keyword evidence="2" id="KW-1133">Transmembrane helix</keyword>
<keyword evidence="2" id="KW-0812">Transmembrane</keyword>
<name>A0A8K0RYF2_9HYPO</name>
<dbReference type="AlphaFoldDB" id="A0A8K0RYF2"/>
<keyword evidence="2" id="KW-0472">Membrane</keyword>
<evidence type="ECO:0000256" key="1">
    <source>
        <dbReference type="SAM" id="MobiDB-lite"/>
    </source>
</evidence>
<evidence type="ECO:0000313" key="4">
    <source>
        <dbReference type="Proteomes" id="UP000813427"/>
    </source>
</evidence>
<sequence>MPETIKYKQIPDTGDDHDEGYEKPMERQKPRITALISFLVGLLTMALIAACFSIIMLPARPVARILPEIRSGSDPVTGLPISWSHGDCGNSPEEARAQGCRYSIVLHAWLPKSCLAEDDEEDTKDMYKGRNWPLTAASGQNLTMEEFSAGDYGHFVTTFDWHVTHCMYVWKRLHRVMLDPTKQLDSYTANYHHTSHCVKMIGGDAGGMKDSGTKVFVKYPKCAK</sequence>